<evidence type="ECO:0000259" key="1">
    <source>
        <dbReference type="Pfam" id="PF01909"/>
    </source>
</evidence>
<accession>A0ABN2M1U3</accession>
<evidence type="ECO:0000313" key="2">
    <source>
        <dbReference type="EMBL" id="GAA1806548.1"/>
    </source>
</evidence>
<dbReference type="InterPro" id="IPR002934">
    <property type="entry name" value="Polymerase_NTP_transf_dom"/>
</dbReference>
<gene>
    <name evidence="2" type="ORF">GCM10009749_13500</name>
</gene>
<organism evidence="2 3">
    <name type="scientific">Agromyces neolithicus</name>
    <dbReference type="NCBI Taxonomy" id="269420"/>
    <lineage>
        <taxon>Bacteria</taxon>
        <taxon>Bacillati</taxon>
        <taxon>Actinomycetota</taxon>
        <taxon>Actinomycetes</taxon>
        <taxon>Micrococcales</taxon>
        <taxon>Microbacteriaceae</taxon>
        <taxon>Agromyces</taxon>
    </lineage>
</organism>
<dbReference type="Gene3D" id="3.30.460.10">
    <property type="entry name" value="Beta Polymerase, domain 2"/>
    <property type="match status" value="1"/>
</dbReference>
<evidence type="ECO:0000313" key="3">
    <source>
        <dbReference type="Proteomes" id="UP001500002"/>
    </source>
</evidence>
<comment type="caution">
    <text evidence="2">The sequence shown here is derived from an EMBL/GenBank/DDBJ whole genome shotgun (WGS) entry which is preliminary data.</text>
</comment>
<dbReference type="SUPFAM" id="SSF81301">
    <property type="entry name" value="Nucleotidyltransferase"/>
    <property type="match status" value="1"/>
</dbReference>
<name>A0ABN2M1U3_9MICO</name>
<reference evidence="2 3" key="1">
    <citation type="journal article" date="2019" name="Int. J. Syst. Evol. Microbiol.">
        <title>The Global Catalogue of Microorganisms (GCM) 10K type strain sequencing project: providing services to taxonomists for standard genome sequencing and annotation.</title>
        <authorList>
            <consortium name="The Broad Institute Genomics Platform"/>
            <consortium name="The Broad Institute Genome Sequencing Center for Infectious Disease"/>
            <person name="Wu L."/>
            <person name="Ma J."/>
        </authorList>
    </citation>
    <scope>NUCLEOTIDE SEQUENCE [LARGE SCALE GENOMIC DNA]</scope>
    <source>
        <strain evidence="2 3">JCM 14322</strain>
    </source>
</reference>
<dbReference type="Proteomes" id="UP001500002">
    <property type="component" value="Unassembled WGS sequence"/>
</dbReference>
<dbReference type="EMBL" id="BAAANJ010000004">
    <property type="protein sequence ID" value="GAA1806548.1"/>
    <property type="molecule type" value="Genomic_DNA"/>
</dbReference>
<dbReference type="Pfam" id="PF01909">
    <property type="entry name" value="NTP_transf_2"/>
    <property type="match status" value="1"/>
</dbReference>
<dbReference type="InterPro" id="IPR043519">
    <property type="entry name" value="NT_sf"/>
</dbReference>
<keyword evidence="3" id="KW-1185">Reference proteome</keyword>
<sequence>MLYGSVERGDSTGASDVDLLVILPDGASVEVGGDFVDELARSVELWSGNSAQVIQMRESELRESAQRDDPLVDLWMHASEVLVGQLPEVV</sequence>
<protein>
    <recommendedName>
        <fullName evidence="1">Polymerase nucleotidyl transferase domain-containing protein</fullName>
    </recommendedName>
</protein>
<proteinExistence type="predicted"/>
<feature type="domain" description="Polymerase nucleotidyl transferase" evidence="1">
    <location>
        <begin position="2"/>
        <end position="35"/>
    </location>
</feature>